<name>A0ACB9SBW3_9MYRT</name>
<proteinExistence type="predicted"/>
<dbReference type="EMBL" id="CM042880">
    <property type="protein sequence ID" value="KAI4388679.1"/>
    <property type="molecule type" value="Genomic_DNA"/>
</dbReference>
<reference evidence="2" key="1">
    <citation type="journal article" date="2023" name="Front. Plant Sci.">
        <title>Chromosomal-level genome assembly of Melastoma candidum provides insights into trichome evolution.</title>
        <authorList>
            <person name="Zhong Y."/>
            <person name="Wu W."/>
            <person name="Sun C."/>
            <person name="Zou P."/>
            <person name="Liu Y."/>
            <person name="Dai S."/>
            <person name="Zhou R."/>
        </authorList>
    </citation>
    <scope>NUCLEOTIDE SEQUENCE [LARGE SCALE GENOMIC DNA]</scope>
</reference>
<organism evidence="1 2">
    <name type="scientific">Melastoma candidum</name>
    <dbReference type="NCBI Taxonomy" id="119954"/>
    <lineage>
        <taxon>Eukaryota</taxon>
        <taxon>Viridiplantae</taxon>
        <taxon>Streptophyta</taxon>
        <taxon>Embryophyta</taxon>
        <taxon>Tracheophyta</taxon>
        <taxon>Spermatophyta</taxon>
        <taxon>Magnoliopsida</taxon>
        <taxon>eudicotyledons</taxon>
        <taxon>Gunneridae</taxon>
        <taxon>Pentapetalae</taxon>
        <taxon>rosids</taxon>
        <taxon>malvids</taxon>
        <taxon>Myrtales</taxon>
        <taxon>Melastomataceae</taxon>
        <taxon>Melastomatoideae</taxon>
        <taxon>Melastomateae</taxon>
        <taxon>Melastoma</taxon>
    </lineage>
</organism>
<protein>
    <submittedName>
        <fullName evidence="1">Uncharacterized protein</fullName>
    </submittedName>
</protein>
<keyword evidence="2" id="KW-1185">Reference proteome</keyword>
<accession>A0ACB9SBW3</accession>
<comment type="caution">
    <text evidence="1">The sequence shown here is derived from an EMBL/GenBank/DDBJ whole genome shotgun (WGS) entry which is preliminary data.</text>
</comment>
<gene>
    <name evidence="1" type="ORF">MLD38_000986</name>
</gene>
<evidence type="ECO:0000313" key="1">
    <source>
        <dbReference type="EMBL" id="KAI4388679.1"/>
    </source>
</evidence>
<evidence type="ECO:0000313" key="2">
    <source>
        <dbReference type="Proteomes" id="UP001057402"/>
    </source>
</evidence>
<dbReference type="Proteomes" id="UP001057402">
    <property type="component" value="Chromosome 1"/>
</dbReference>
<sequence length="258" mass="29522">MVLSQATPSSRNSNPKDSFRFPSDLTNPDNIILLHGFVTRGPVPTHPISSFHGATPSLLPGREFLIVTPPQQVEFGGFHGWRVAFCLVLRKAGKYEVGRTVGEGTFAKVKFALNTETGESVAMKVLDRSAIIRHKMVDRIKREISIMKLVRHPLAFTWFSPARQRYASSWNLSGGDSYLTKYKRVYHRDLKPENLLLDSQGNLKISDFSLIDLPEQRVTIEQIREDELEQFKKNYNPVRLLEYEDVDLDDVKCCFPRR</sequence>